<sequence length="157" mass="16486">MAVQEMTVGKLEGLSAIPIRNGPEDASMTWERGSVLIPDLATGEIKEAGNEPVADIIGIAVADASTVTGTDTLYVPADVSGVVFEGNIGTSITAGDIAATDLFEDYPLTLTGTEWFVDKTDNTNPAVRVTGFKDAIGTTNGRVYFVFIKDALLVNTT</sequence>
<dbReference type="EMBL" id="LAZR01001662">
    <property type="protein sequence ID" value="KKN41216.1"/>
    <property type="molecule type" value="Genomic_DNA"/>
</dbReference>
<reference evidence="1" key="1">
    <citation type="journal article" date="2015" name="Nature">
        <title>Complex archaea that bridge the gap between prokaryotes and eukaryotes.</title>
        <authorList>
            <person name="Spang A."/>
            <person name="Saw J.H."/>
            <person name="Jorgensen S.L."/>
            <person name="Zaremba-Niedzwiedzka K."/>
            <person name="Martijn J."/>
            <person name="Lind A.E."/>
            <person name="van Eijk R."/>
            <person name="Schleper C."/>
            <person name="Guy L."/>
            <person name="Ettema T.J."/>
        </authorList>
    </citation>
    <scope>NUCLEOTIDE SEQUENCE</scope>
</reference>
<protein>
    <submittedName>
        <fullName evidence="1">Uncharacterized protein</fullName>
    </submittedName>
</protein>
<name>A0A0F9SWC7_9ZZZZ</name>
<proteinExistence type="predicted"/>
<comment type="caution">
    <text evidence="1">The sequence shown here is derived from an EMBL/GenBank/DDBJ whole genome shotgun (WGS) entry which is preliminary data.</text>
</comment>
<dbReference type="AlphaFoldDB" id="A0A0F9SWC7"/>
<evidence type="ECO:0000313" key="1">
    <source>
        <dbReference type="EMBL" id="KKN41216.1"/>
    </source>
</evidence>
<organism evidence="1">
    <name type="scientific">marine sediment metagenome</name>
    <dbReference type="NCBI Taxonomy" id="412755"/>
    <lineage>
        <taxon>unclassified sequences</taxon>
        <taxon>metagenomes</taxon>
        <taxon>ecological metagenomes</taxon>
    </lineage>
</organism>
<gene>
    <name evidence="1" type="ORF">LCGC14_0725670</name>
</gene>
<accession>A0A0F9SWC7</accession>